<dbReference type="InterPro" id="IPR011989">
    <property type="entry name" value="ARM-like"/>
</dbReference>
<dbReference type="Pfam" id="PF13646">
    <property type="entry name" value="HEAT_2"/>
    <property type="match status" value="2"/>
</dbReference>
<evidence type="ECO:0000313" key="1">
    <source>
        <dbReference type="EMBL" id="RCK74623.1"/>
    </source>
</evidence>
<dbReference type="AlphaFoldDB" id="A0A367Z8Z9"/>
<dbReference type="SUPFAM" id="SSF48371">
    <property type="entry name" value="ARM repeat"/>
    <property type="match status" value="2"/>
</dbReference>
<gene>
    <name evidence="1" type="ORF">OZSIB_0110</name>
</gene>
<proteinExistence type="predicted"/>
<dbReference type="Gene3D" id="1.25.10.10">
    <property type="entry name" value="Leucine-rich Repeat Variant"/>
    <property type="match status" value="2"/>
</dbReference>
<organism evidence="1 2">
    <name type="scientific">Candidatus Ozemobacter sibiricus</name>
    <dbReference type="NCBI Taxonomy" id="2268124"/>
    <lineage>
        <taxon>Bacteria</taxon>
        <taxon>Candidatus Ozemobacteria</taxon>
        <taxon>Candidatus Ozemobacterales</taxon>
        <taxon>Candidatus Ozemobacteraceae</taxon>
        <taxon>Candidatus Ozemobacter</taxon>
    </lineage>
</organism>
<reference evidence="1 2" key="1">
    <citation type="submission" date="2018-05" db="EMBL/GenBank/DDBJ databases">
        <title>A metagenomic window into the 2 km-deep terrestrial subsurface aquifer revealed taxonomically and functionally diverse microbial community comprising novel uncultured bacterial lineages.</title>
        <authorList>
            <person name="Kadnikov V.V."/>
            <person name="Mardanov A.V."/>
            <person name="Beletsky A.V."/>
            <person name="Banks D."/>
            <person name="Pimenov N.V."/>
            <person name="Frank Y.A."/>
            <person name="Karnachuk O.V."/>
            <person name="Ravin N.V."/>
        </authorList>
    </citation>
    <scope>NUCLEOTIDE SEQUENCE [LARGE SCALE GENOMIC DNA]</scope>
    <source>
        <strain evidence="1">BY5</strain>
    </source>
</reference>
<comment type="caution">
    <text evidence="1">The sequence shown here is derived from an EMBL/GenBank/DDBJ whole genome shotgun (WGS) entry which is preliminary data.</text>
</comment>
<dbReference type="PANTHER" id="PTHR12697:SF5">
    <property type="entry name" value="DEOXYHYPUSINE HYDROXYLASE"/>
    <property type="match status" value="1"/>
</dbReference>
<evidence type="ECO:0000313" key="2">
    <source>
        <dbReference type="Proteomes" id="UP000252355"/>
    </source>
</evidence>
<accession>A0A367Z8Z9</accession>
<sequence>MTEPALSPVPRPESAGPGGASFVELLERAFGQPETFAATVLPEVRARPEQTLPVLLRVFDSPNVVAKNLVADLFRGPLREAGRPLLLAELSSGAAERFYWASVILADLQVGDAVPLLVKALTGRPTPTVLAALRALARFDRPEAREAILAFFLTARDEVQLSSSIRILEGLAGFLVPRLLERFAGLDQARQAWVLKFLAETGAPAALEVFSQTLARDPCTLGVFCIRGLGRIGTPAAVAALTQHLGHREWFLRKKVVEALGQAKTVEAIPPLIAALTDAAVQVRAAAIESLSKVGGLAPRLMIEAFDRAPPVQKIGLIRAMGQIGDRAFLPVLVGALQDRSLLFFGLDALGDLGQPEGAEALRPFLTDAEWFNRMNALEALAKLDPPNLADLAQTCLQDPNDMVRNAAARILARARPAS</sequence>
<protein>
    <recommendedName>
        <fullName evidence="3">HEAT repeat domain-containing protein</fullName>
    </recommendedName>
</protein>
<dbReference type="Proteomes" id="UP000252355">
    <property type="component" value="Unassembled WGS sequence"/>
</dbReference>
<dbReference type="GO" id="GO:0016491">
    <property type="term" value="F:oxidoreductase activity"/>
    <property type="evidence" value="ECO:0007669"/>
    <property type="project" value="TreeGrafter"/>
</dbReference>
<dbReference type="EMBL" id="QOQW01000043">
    <property type="protein sequence ID" value="RCK74623.1"/>
    <property type="molecule type" value="Genomic_DNA"/>
</dbReference>
<name>A0A367Z8Z9_9BACT</name>
<dbReference type="PANTHER" id="PTHR12697">
    <property type="entry name" value="PBS LYASE HEAT-LIKE PROTEIN"/>
    <property type="match status" value="1"/>
</dbReference>
<dbReference type="InterPro" id="IPR016024">
    <property type="entry name" value="ARM-type_fold"/>
</dbReference>
<evidence type="ECO:0008006" key="3">
    <source>
        <dbReference type="Google" id="ProtNLM"/>
    </source>
</evidence>
<dbReference type="SMART" id="SM00567">
    <property type="entry name" value="EZ_HEAT"/>
    <property type="match status" value="6"/>
</dbReference>
<dbReference type="InterPro" id="IPR004155">
    <property type="entry name" value="PBS_lyase_HEAT"/>
</dbReference>